<feature type="region of interest" description="Disordered" evidence="1">
    <location>
        <begin position="84"/>
        <end position="138"/>
    </location>
</feature>
<evidence type="ECO:0000313" key="3">
    <source>
        <dbReference type="Proteomes" id="UP000830671"/>
    </source>
</evidence>
<dbReference type="RefSeq" id="XP_049147580.1">
    <property type="nucleotide sequence ID" value="XM_049290435.1"/>
</dbReference>
<sequence length="138" mass="15165">MPQIIWLLSGSNVLQLDGGTRQRIKNLSTRVSDYPTGRDPDARNQGVTRRIMGSFDTSACLLNTVRIAGLALGSASLCASKLSPQLDSQQERRANEQRQLGNHRNLPRRILRVRRSLTGSGQVKVTSQSLPPPPDGHQ</sequence>
<dbReference type="Proteomes" id="UP000830671">
    <property type="component" value="Chromosome 6"/>
</dbReference>
<feature type="compositionally biased region" description="Polar residues" evidence="1">
    <location>
        <begin position="118"/>
        <end position="129"/>
    </location>
</feature>
<name>A0A9Q8SZA3_9PEZI</name>
<organism evidence="2 3">
    <name type="scientific">Colletotrichum lupini</name>
    <dbReference type="NCBI Taxonomy" id="145971"/>
    <lineage>
        <taxon>Eukaryota</taxon>
        <taxon>Fungi</taxon>
        <taxon>Dikarya</taxon>
        <taxon>Ascomycota</taxon>
        <taxon>Pezizomycotina</taxon>
        <taxon>Sordariomycetes</taxon>
        <taxon>Hypocreomycetidae</taxon>
        <taxon>Glomerellales</taxon>
        <taxon>Glomerellaceae</taxon>
        <taxon>Colletotrichum</taxon>
        <taxon>Colletotrichum acutatum species complex</taxon>
    </lineage>
</organism>
<reference evidence="2" key="1">
    <citation type="journal article" date="2021" name="Mol. Plant Microbe Interact.">
        <title>Complete Genome Sequence of the Plant-Pathogenic Fungus Colletotrichum lupini.</title>
        <authorList>
            <person name="Baroncelli R."/>
            <person name="Pensec F."/>
            <person name="Da Lio D."/>
            <person name="Boufleur T."/>
            <person name="Vicente I."/>
            <person name="Sarrocco S."/>
            <person name="Picot A."/>
            <person name="Baraldi E."/>
            <person name="Sukno S."/>
            <person name="Thon M."/>
            <person name="Le Floch G."/>
        </authorList>
    </citation>
    <scope>NUCLEOTIDE SEQUENCE</scope>
    <source>
        <strain evidence="2">IMI 504893</strain>
    </source>
</reference>
<proteinExistence type="predicted"/>
<accession>A0A9Q8SZA3</accession>
<dbReference type="EMBL" id="CP019478">
    <property type="protein sequence ID" value="UQC85968.1"/>
    <property type="molecule type" value="Genomic_DNA"/>
</dbReference>
<feature type="compositionally biased region" description="Basic residues" evidence="1">
    <location>
        <begin position="105"/>
        <end position="115"/>
    </location>
</feature>
<dbReference type="GeneID" id="73345445"/>
<dbReference type="KEGG" id="clup:CLUP02_11467"/>
<dbReference type="AlphaFoldDB" id="A0A9Q8SZA3"/>
<evidence type="ECO:0000313" key="2">
    <source>
        <dbReference type="EMBL" id="UQC85968.1"/>
    </source>
</evidence>
<evidence type="ECO:0000256" key="1">
    <source>
        <dbReference type="SAM" id="MobiDB-lite"/>
    </source>
</evidence>
<keyword evidence="3" id="KW-1185">Reference proteome</keyword>
<protein>
    <submittedName>
        <fullName evidence="2">Uncharacterized protein</fullName>
    </submittedName>
</protein>
<gene>
    <name evidence="2" type="ORF">CLUP02_11467</name>
</gene>